<dbReference type="PANTHER" id="PTHR30572:SF4">
    <property type="entry name" value="ABC TRANSPORTER PERMEASE YTRF"/>
    <property type="match status" value="1"/>
</dbReference>
<evidence type="ECO:0000259" key="2">
    <source>
        <dbReference type="Pfam" id="PF12704"/>
    </source>
</evidence>
<feature type="transmembrane region" description="Helical" evidence="1">
    <location>
        <begin position="20"/>
        <end position="43"/>
    </location>
</feature>
<dbReference type="PANTHER" id="PTHR30572">
    <property type="entry name" value="MEMBRANE COMPONENT OF TRANSPORTER-RELATED"/>
    <property type="match status" value="1"/>
</dbReference>
<keyword evidence="1" id="KW-0472">Membrane</keyword>
<proteinExistence type="predicted"/>
<reference evidence="3 4" key="1">
    <citation type="submission" date="2019-02" db="EMBL/GenBank/DDBJ databases">
        <title>Deep-cultivation of Planctomycetes and their phenomic and genomic characterization uncovers novel biology.</title>
        <authorList>
            <person name="Wiegand S."/>
            <person name="Jogler M."/>
            <person name="Boedeker C."/>
            <person name="Pinto D."/>
            <person name="Vollmers J."/>
            <person name="Rivas-Marin E."/>
            <person name="Kohn T."/>
            <person name="Peeters S.H."/>
            <person name="Heuer A."/>
            <person name="Rast P."/>
            <person name="Oberbeckmann S."/>
            <person name="Bunk B."/>
            <person name="Jeske O."/>
            <person name="Meyerdierks A."/>
            <person name="Storesund J.E."/>
            <person name="Kallscheuer N."/>
            <person name="Luecker S."/>
            <person name="Lage O.M."/>
            <person name="Pohl T."/>
            <person name="Merkel B.J."/>
            <person name="Hornburger P."/>
            <person name="Mueller R.-W."/>
            <person name="Bruemmer F."/>
            <person name="Labrenz M."/>
            <person name="Spormann A.M."/>
            <person name="Op den Camp H."/>
            <person name="Overmann J."/>
            <person name="Amann R."/>
            <person name="Jetten M.S.M."/>
            <person name="Mascher T."/>
            <person name="Medema M.H."/>
            <person name="Devos D.P."/>
            <person name="Kaster A.-K."/>
            <person name="Ovreas L."/>
            <person name="Rohde M."/>
            <person name="Galperin M.Y."/>
            <person name="Jogler C."/>
        </authorList>
    </citation>
    <scope>NUCLEOTIDE SEQUENCE [LARGE SCALE GENOMIC DNA]</scope>
    <source>
        <strain evidence="3 4">V6</strain>
    </source>
</reference>
<keyword evidence="1" id="KW-0812">Transmembrane</keyword>
<dbReference type="EMBL" id="CP036347">
    <property type="protein sequence ID" value="QDU04174.1"/>
    <property type="molecule type" value="Genomic_DNA"/>
</dbReference>
<dbReference type="AlphaFoldDB" id="A0A517WFZ9"/>
<feature type="domain" description="MacB-like periplasmic core" evidence="2">
    <location>
        <begin position="23"/>
        <end position="213"/>
    </location>
</feature>
<keyword evidence="1" id="KW-1133">Transmembrane helix</keyword>
<dbReference type="RefSeq" id="WP_145041969.1">
    <property type="nucleotide sequence ID" value="NZ_CP036347.1"/>
</dbReference>
<dbReference type="InterPro" id="IPR050250">
    <property type="entry name" value="Macrolide_Exporter_MacB"/>
</dbReference>
<organism evidence="3 4">
    <name type="scientific">Gimesia chilikensis</name>
    <dbReference type="NCBI Taxonomy" id="2605989"/>
    <lineage>
        <taxon>Bacteria</taxon>
        <taxon>Pseudomonadati</taxon>
        <taxon>Planctomycetota</taxon>
        <taxon>Planctomycetia</taxon>
        <taxon>Planctomycetales</taxon>
        <taxon>Planctomycetaceae</taxon>
        <taxon>Gimesia</taxon>
    </lineage>
</organism>
<dbReference type="GO" id="GO:0022857">
    <property type="term" value="F:transmembrane transporter activity"/>
    <property type="evidence" value="ECO:0007669"/>
    <property type="project" value="TreeGrafter"/>
</dbReference>
<dbReference type="Pfam" id="PF12704">
    <property type="entry name" value="MacB_PCD"/>
    <property type="match status" value="1"/>
</dbReference>
<feature type="transmembrane region" description="Helical" evidence="1">
    <location>
        <begin position="356"/>
        <end position="383"/>
    </location>
</feature>
<name>A0A517WFZ9_9PLAN</name>
<dbReference type="GO" id="GO:0005886">
    <property type="term" value="C:plasma membrane"/>
    <property type="evidence" value="ECO:0007669"/>
    <property type="project" value="TreeGrafter"/>
</dbReference>
<sequence>MNGILRLTLRYLAYNKLKTITLILCVTLAVLLPVLLQFAVSWFEQDLHSRAKATPLVAGVKGSRFDLALQSMYFSRADLEPTDMQAVETIQESGYAMPIPLAVRFTAQDAPVVGTSLDYFEFRKLKLSQGTSLKRLGDCVLGASVAERLQLKPGDSLMSDPLNVFDLSGNYPLKMRVVGVLERVHSPDDEAVFVDLKTEWIISGIGHGHQTINAETSKDLVLGQNDQQTVANAAVPQFNEVTDENLASFHFHGDTGTFPVSSIIVVPNDVKSEVLLLGMYDSAGADVQMIRPVEIVDELLQVVFRVKQLFDVNTFLVSFSVGLLLVLVFTLSLRLRRRERQTMFQLGCSRSVIWKLQLTEVLLILVSSLVLVLCITAVVRVYAEQLLRIWIIA</sequence>
<gene>
    <name evidence="3" type="ORF">V6x_39010</name>
</gene>
<evidence type="ECO:0000313" key="3">
    <source>
        <dbReference type="EMBL" id="QDU04174.1"/>
    </source>
</evidence>
<feature type="transmembrane region" description="Helical" evidence="1">
    <location>
        <begin position="315"/>
        <end position="335"/>
    </location>
</feature>
<dbReference type="InterPro" id="IPR025857">
    <property type="entry name" value="MacB_PCD"/>
</dbReference>
<accession>A0A517WFZ9</accession>
<dbReference type="Proteomes" id="UP000320722">
    <property type="component" value="Chromosome"/>
</dbReference>
<protein>
    <recommendedName>
        <fullName evidence="2">MacB-like periplasmic core domain-containing protein</fullName>
    </recommendedName>
</protein>
<evidence type="ECO:0000256" key="1">
    <source>
        <dbReference type="SAM" id="Phobius"/>
    </source>
</evidence>
<evidence type="ECO:0000313" key="4">
    <source>
        <dbReference type="Proteomes" id="UP000320722"/>
    </source>
</evidence>